<dbReference type="AlphaFoldDB" id="A0A7J7LSJ1"/>
<comment type="similarity">
    <text evidence="1">Belongs to the heat shock protein 70 family.</text>
</comment>
<sequence length="64" mass="7324">MERGKPSIVTYGDGQRTTHSIVAYTKNDDRLVGLIAKRQVVVNPENTFFSIKRFIGTRNPNRFL</sequence>
<name>A0A7J7LSJ1_9MAGN</name>
<dbReference type="GO" id="GO:0005524">
    <property type="term" value="F:ATP binding"/>
    <property type="evidence" value="ECO:0007669"/>
    <property type="project" value="UniProtKB-KW"/>
</dbReference>
<protein>
    <submittedName>
        <fullName evidence="4">Uncharacterized protein</fullName>
    </submittedName>
</protein>
<comment type="caution">
    <text evidence="4">The sequence shown here is derived from an EMBL/GenBank/DDBJ whole genome shotgun (WGS) entry which is preliminary data.</text>
</comment>
<reference evidence="4 5" key="1">
    <citation type="journal article" date="2020" name="IScience">
        <title>Genome Sequencing of the Endangered Kingdonia uniflora (Circaeasteraceae, Ranunculales) Reveals Potential Mechanisms of Evolutionary Specialization.</title>
        <authorList>
            <person name="Sun Y."/>
            <person name="Deng T."/>
            <person name="Zhang A."/>
            <person name="Moore M.J."/>
            <person name="Landis J.B."/>
            <person name="Lin N."/>
            <person name="Zhang H."/>
            <person name="Zhang X."/>
            <person name="Huang J."/>
            <person name="Zhang X."/>
            <person name="Sun H."/>
            <person name="Wang H."/>
        </authorList>
    </citation>
    <scope>NUCLEOTIDE SEQUENCE [LARGE SCALE GENOMIC DNA]</scope>
    <source>
        <strain evidence="4">TB1705</strain>
        <tissue evidence="4">Leaf</tissue>
    </source>
</reference>
<proteinExistence type="inferred from homology"/>
<dbReference type="EMBL" id="JACGCM010002048">
    <property type="protein sequence ID" value="KAF6145623.1"/>
    <property type="molecule type" value="Genomic_DNA"/>
</dbReference>
<accession>A0A7J7LSJ1</accession>
<dbReference type="GO" id="GO:0140662">
    <property type="term" value="F:ATP-dependent protein folding chaperone"/>
    <property type="evidence" value="ECO:0007669"/>
    <property type="project" value="InterPro"/>
</dbReference>
<dbReference type="InterPro" id="IPR013126">
    <property type="entry name" value="Hsp_70_fam"/>
</dbReference>
<dbReference type="SUPFAM" id="SSF53067">
    <property type="entry name" value="Actin-like ATPase domain"/>
    <property type="match status" value="1"/>
</dbReference>
<feature type="non-terminal residue" evidence="4">
    <location>
        <position position="64"/>
    </location>
</feature>
<dbReference type="InterPro" id="IPR043129">
    <property type="entry name" value="ATPase_NBD"/>
</dbReference>
<dbReference type="OrthoDB" id="2401965at2759"/>
<evidence type="ECO:0000313" key="5">
    <source>
        <dbReference type="Proteomes" id="UP000541444"/>
    </source>
</evidence>
<organism evidence="4 5">
    <name type="scientific">Kingdonia uniflora</name>
    <dbReference type="NCBI Taxonomy" id="39325"/>
    <lineage>
        <taxon>Eukaryota</taxon>
        <taxon>Viridiplantae</taxon>
        <taxon>Streptophyta</taxon>
        <taxon>Embryophyta</taxon>
        <taxon>Tracheophyta</taxon>
        <taxon>Spermatophyta</taxon>
        <taxon>Magnoliopsida</taxon>
        <taxon>Ranunculales</taxon>
        <taxon>Circaeasteraceae</taxon>
        <taxon>Kingdonia</taxon>
    </lineage>
</organism>
<keyword evidence="3" id="KW-0067">ATP-binding</keyword>
<evidence type="ECO:0000256" key="2">
    <source>
        <dbReference type="ARBA" id="ARBA00022741"/>
    </source>
</evidence>
<evidence type="ECO:0000313" key="4">
    <source>
        <dbReference type="EMBL" id="KAF6145623.1"/>
    </source>
</evidence>
<dbReference type="Pfam" id="PF00012">
    <property type="entry name" value="HSP70"/>
    <property type="match status" value="1"/>
</dbReference>
<evidence type="ECO:0000256" key="3">
    <source>
        <dbReference type="ARBA" id="ARBA00022840"/>
    </source>
</evidence>
<dbReference type="Proteomes" id="UP000541444">
    <property type="component" value="Unassembled WGS sequence"/>
</dbReference>
<gene>
    <name evidence="4" type="ORF">GIB67_018729</name>
</gene>
<dbReference type="Gene3D" id="3.30.420.40">
    <property type="match status" value="1"/>
</dbReference>
<keyword evidence="5" id="KW-1185">Reference proteome</keyword>
<dbReference type="FunFam" id="3.30.420.40:FF:000028">
    <property type="entry name" value="heat shock 70 kDa protein-like"/>
    <property type="match status" value="1"/>
</dbReference>
<evidence type="ECO:0000256" key="1">
    <source>
        <dbReference type="ARBA" id="ARBA00007381"/>
    </source>
</evidence>
<keyword evidence="2" id="KW-0547">Nucleotide-binding</keyword>